<accession>A0A433H8D2</accession>
<organism evidence="3 4">
    <name type="scientific">Peribacillus cavernae</name>
    <dbReference type="NCBI Taxonomy" id="1674310"/>
    <lineage>
        <taxon>Bacteria</taxon>
        <taxon>Bacillati</taxon>
        <taxon>Bacillota</taxon>
        <taxon>Bacilli</taxon>
        <taxon>Bacillales</taxon>
        <taxon>Bacillaceae</taxon>
        <taxon>Peribacillus</taxon>
    </lineage>
</organism>
<keyword evidence="4" id="KW-1185">Reference proteome</keyword>
<gene>
    <name evidence="3" type="ORF">ELQ35_21485</name>
</gene>
<dbReference type="Pfam" id="PF13333">
    <property type="entry name" value="rve_2"/>
    <property type="match status" value="1"/>
</dbReference>
<dbReference type="GO" id="GO:0015074">
    <property type="term" value="P:DNA integration"/>
    <property type="evidence" value="ECO:0007669"/>
    <property type="project" value="InterPro"/>
</dbReference>
<dbReference type="EMBL" id="RYZZ01000048">
    <property type="protein sequence ID" value="RUQ24552.1"/>
    <property type="molecule type" value="Genomic_DNA"/>
</dbReference>
<dbReference type="InterPro" id="IPR050900">
    <property type="entry name" value="Transposase_IS3/IS150/IS904"/>
</dbReference>
<dbReference type="Proteomes" id="UP000267430">
    <property type="component" value="Unassembled WGS sequence"/>
</dbReference>
<evidence type="ECO:0000259" key="2">
    <source>
        <dbReference type="PROSITE" id="PS50994"/>
    </source>
</evidence>
<dbReference type="SUPFAM" id="SSF53098">
    <property type="entry name" value="Ribonuclease H-like"/>
    <property type="match status" value="1"/>
</dbReference>
<dbReference type="InterPro" id="IPR036397">
    <property type="entry name" value="RNaseH_sf"/>
</dbReference>
<dbReference type="PANTHER" id="PTHR46889">
    <property type="entry name" value="TRANSPOSASE INSF FOR INSERTION SEQUENCE IS3B-RELATED"/>
    <property type="match status" value="1"/>
</dbReference>
<dbReference type="AlphaFoldDB" id="A0A433H8D2"/>
<comment type="caution">
    <text evidence="3">The sequence shown here is derived from an EMBL/GenBank/DDBJ whole genome shotgun (WGS) entry which is preliminary data.</text>
</comment>
<feature type="domain" description="Integrase catalytic" evidence="2">
    <location>
        <begin position="1"/>
        <end position="110"/>
    </location>
</feature>
<protein>
    <recommendedName>
        <fullName evidence="2">Integrase catalytic domain-containing protein</fullName>
    </recommendedName>
</protein>
<feature type="compositionally biased region" description="Basic residues" evidence="1">
    <location>
        <begin position="1"/>
        <end position="11"/>
    </location>
</feature>
<dbReference type="OrthoDB" id="2937224at2"/>
<evidence type="ECO:0000256" key="1">
    <source>
        <dbReference type="SAM" id="MobiDB-lite"/>
    </source>
</evidence>
<dbReference type="Gene3D" id="3.30.420.10">
    <property type="entry name" value="Ribonuclease H-like superfamily/Ribonuclease H"/>
    <property type="match status" value="1"/>
</dbReference>
<name>A0A433H8D2_9BACI</name>
<dbReference type="PROSITE" id="PS50994">
    <property type="entry name" value="INTEGRASE"/>
    <property type="match status" value="1"/>
</dbReference>
<feature type="region of interest" description="Disordered" evidence="1">
    <location>
        <begin position="1"/>
        <end position="22"/>
    </location>
</feature>
<evidence type="ECO:0000313" key="3">
    <source>
        <dbReference type="EMBL" id="RUQ24552.1"/>
    </source>
</evidence>
<evidence type="ECO:0000313" key="4">
    <source>
        <dbReference type="Proteomes" id="UP000267430"/>
    </source>
</evidence>
<reference evidence="3 4" key="1">
    <citation type="submission" date="2018-12" db="EMBL/GenBank/DDBJ databases">
        <title>Bacillus chawlae sp. nov., Bacillus glennii sp. nov., and Bacillus saganii sp. nov. Isolated from the Vehicle Assembly Building at Kennedy Space Center where the Viking Spacecraft were Assembled.</title>
        <authorList>
            <person name="Seuylemezian A."/>
            <person name="Vaishampayan P."/>
        </authorList>
    </citation>
    <scope>NUCLEOTIDE SEQUENCE [LARGE SCALE GENOMIC DNA]</scope>
    <source>
        <strain evidence="3 4">L5</strain>
    </source>
</reference>
<sequence>MHTNVRGRHKGFSSAYSDRGSQYCSKEYQKRLESHEMEVSMSRKGNCYDNACIESFHSVLKKELIYLTKYETRQRAKKEIYEYIEVFYNSKRIHSANGYYSPSEYERMYQMRGTG</sequence>
<proteinExistence type="predicted"/>
<dbReference type="PANTHER" id="PTHR46889:SF4">
    <property type="entry name" value="TRANSPOSASE INSO FOR INSERTION SEQUENCE ELEMENT IS911B-RELATED"/>
    <property type="match status" value="1"/>
</dbReference>
<dbReference type="GO" id="GO:0003676">
    <property type="term" value="F:nucleic acid binding"/>
    <property type="evidence" value="ECO:0007669"/>
    <property type="project" value="InterPro"/>
</dbReference>
<dbReference type="InterPro" id="IPR012337">
    <property type="entry name" value="RNaseH-like_sf"/>
</dbReference>
<dbReference type="InterPro" id="IPR001584">
    <property type="entry name" value="Integrase_cat-core"/>
</dbReference>